<evidence type="ECO:0000256" key="1">
    <source>
        <dbReference type="SAM" id="SignalP"/>
    </source>
</evidence>
<comment type="caution">
    <text evidence="2">The sequence shown here is derived from an EMBL/GenBank/DDBJ whole genome shotgun (WGS) entry which is preliminary data.</text>
</comment>
<keyword evidence="3" id="KW-1185">Reference proteome</keyword>
<evidence type="ECO:0008006" key="4">
    <source>
        <dbReference type="Google" id="ProtNLM"/>
    </source>
</evidence>
<organism evidence="2 3">
    <name type="scientific">Polyplax serrata</name>
    <name type="common">Common mouse louse</name>
    <dbReference type="NCBI Taxonomy" id="468196"/>
    <lineage>
        <taxon>Eukaryota</taxon>
        <taxon>Metazoa</taxon>
        <taxon>Ecdysozoa</taxon>
        <taxon>Arthropoda</taxon>
        <taxon>Hexapoda</taxon>
        <taxon>Insecta</taxon>
        <taxon>Pterygota</taxon>
        <taxon>Neoptera</taxon>
        <taxon>Paraneoptera</taxon>
        <taxon>Psocodea</taxon>
        <taxon>Troctomorpha</taxon>
        <taxon>Phthiraptera</taxon>
        <taxon>Anoplura</taxon>
        <taxon>Polyplacidae</taxon>
        <taxon>Polyplax</taxon>
    </lineage>
</organism>
<evidence type="ECO:0000313" key="3">
    <source>
        <dbReference type="Proteomes" id="UP001359485"/>
    </source>
</evidence>
<dbReference type="EMBL" id="JAWJWF010000045">
    <property type="protein sequence ID" value="KAK6627169.1"/>
    <property type="molecule type" value="Genomic_DNA"/>
</dbReference>
<gene>
    <name evidence="2" type="ORF">RUM44_009646</name>
</gene>
<evidence type="ECO:0000313" key="2">
    <source>
        <dbReference type="EMBL" id="KAK6627169.1"/>
    </source>
</evidence>
<keyword evidence="1" id="KW-0732">Signal</keyword>
<dbReference type="Proteomes" id="UP001359485">
    <property type="component" value="Unassembled WGS sequence"/>
</dbReference>
<feature type="chain" id="PRO_5047364620" description="Secreted protein" evidence="1">
    <location>
        <begin position="27"/>
        <end position="67"/>
    </location>
</feature>
<protein>
    <recommendedName>
        <fullName evidence="4">Secreted protein</fullName>
    </recommendedName>
</protein>
<name>A0ABR1ATA6_POLSC</name>
<reference evidence="2 3" key="1">
    <citation type="submission" date="2023-09" db="EMBL/GenBank/DDBJ databases">
        <title>Genomes of two closely related lineages of the louse Polyplax serrata with different host specificities.</title>
        <authorList>
            <person name="Martinu J."/>
            <person name="Tarabai H."/>
            <person name="Stefka J."/>
            <person name="Hypsa V."/>
        </authorList>
    </citation>
    <scope>NUCLEOTIDE SEQUENCE [LARGE SCALE GENOMIC DNA]</scope>
    <source>
        <strain evidence="2">98ZLc_SE</strain>
    </source>
</reference>
<feature type="signal peptide" evidence="1">
    <location>
        <begin position="1"/>
        <end position="26"/>
    </location>
</feature>
<sequence>MRRNQNCAIKLVLLEATVSLILNVSGVVRRQGSVKRMDENSGGDDVLLVCASLRLPRRKYQSLSTGK</sequence>
<accession>A0ABR1ATA6</accession>
<proteinExistence type="predicted"/>